<evidence type="ECO:0000256" key="1">
    <source>
        <dbReference type="SAM" id="MobiDB-lite"/>
    </source>
</evidence>
<evidence type="ECO:0008006" key="4">
    <source>
        <dbReference type="Google" id="ProtNLM"/>
    </source>
</evidence>
<name>A0ABN2T5T1_9ACTN</name>
<feature type="compositionally biased region" description="Pro residues" evidence="1">
    <location>
        <begin position="130"/>
        <end position="142"/>
    </location>
</feature>
<gene>
    <name evidence="2" type="ORF">GCM10009799_28340</name>
</gene>
<evidence type="ECO:0000313" key="3">
    <source>
        <dbReference type="Proteomes" id="UP001501585"/>
    </source>
</evidence>
<dbReference type="EMBL" id="BAAAPC010000011">
    <property type="protein sequence ID" value="GAA1999440.1"/>
    <property type="molecule type" value="Genomic_DNA"/>
</dbReference>
<keyword evidence="3" id="KW-1185">Reference proteome</keyword>
<sequence>MFAFGDQLREILAIPGVCGAALVDYQNDRVVAAIGPDPAAEREQARRSARAVGQVVGDRLFRARHACGKGALDDLVITRGNTRLLVAAVRAGPGARLCVQVRMDRRDGNLAFARRRLRGVLRPPARARPAPAPEQPHAPLPPRPRRPERPVPGTTLVADRPDTATLYRVLKALKEL</sequence>
<dbReference type="Proteomes" id="UP001501585">
    <property type="component" value="Unassembled WGS sequence"/>
</dbReference>
<protein>
    <recommendedName>
        <fullName evidence="4">Roadblock/LAMTOR2 domain-containing protein</fullName>
    </recommendedName>
</protein>
<reference evidence="2 3" key="1">
    <citation type="journal article" date="2019" name="Int. J. Syst. Evol. Microbiol.">
        <title>The Global Catalogue of Microorganisms (GCM) 10K type strain sequencing project: providing services to taxonomists for standard genome sequencing and annotation.</title>
        <authorList>
            <consortium name="The Broad Institute Genomics Platform"/>
            <consortium name="The Broad Institute Genome Sequencing Center for Infectious Disease"/>
            <person name="Wu L."/>
            <person name="Ma J."/>
        </authorList>
    </citation>
    <scope>NUCLEOTIDE SEQUENCE [LARGE SCALE GENOMIC DNA]</scope>
    <source>
        <strain evidence="2 3">JCM 15313</strain>
    </source>
</reference>
<comment type="caution">
    <text evidence="2">The sequence shown here is derived from an EMBL/GenBank/DDBJ whole genome shotgun (WGS) entry which is preliminary data.</text>
</comment>
<proteinExistence type="predicted"/>
<feature type="region of interest" description="Disordered" evidence="1">
    <location>
        <begin position="121"/>
        <end position="160"/>
    </location>
</feature>
<organism evidence="2 3">
    <name type="scientific">Nocardiopsis rhodophaea</name>
    <dbReference type="NCBI Taxonomy" id="280238"/>
    <lineage>
        <taxon>Bacteria</taxon>
        <taxon>Bacillati</taxon>
        <taxon>Actinomycetota</taxon>
        <taxon>Actinomycetes</taxon>
        <taxon>Streptosporangiales</taxon>
        <taxon>Nocardiopsidaceae</taxon>
        <taxon>Nocardiopsis</taxon>
    </lineage>
</organism>
<evidence type="ECO:0000313" key="2">
    <source>
        <dbReference type="EMBL" id="GAA1999440.1"/>
    </source>
</evidence>
<accession>A0ABN2T5T1</accession>